<reference evidence="12 13" key="1">
    <citation type="submission" date="2016-10" db="EMBL/GenBank/DDBJ databases">
        <title>Draft Genome sequence of Roseomonas sp. strain M3.</title>
        <authorList>
            <person name="Subhash Y."/>
            <person name="Lee S."/>
        </authorList>
    </citation>
    <scope>NUCLEOTIDE SEQUENCE [LARGE SCALE GENOMIC DNA]</scope>
    <source>
        <strain evidence="12 13">M3</strain>
    </source>
</reference>
<keyword evidence="10" id="KW-0472">Membrane</keyword>
<dbReference type="GO" id="GO:0005886">
    <property type="term" value="C:plasma membrane"/>
    <property type="evidence" value="ECO:0007669"/>
    <property type="project" value="UniProtKB-SubCell"/>
</dbReference>
<dbReference type="InterPro" id="IPR007507">
    <property type="entry name" value="Glycos_transf_N"/>
</dbReference>
<name>A0A1V2GW12_9PROT</name>
<dbReference type="GO" id="GO:0043842">
    <property type="term" value="F:Kdo transferase activity"/>
    <property type="evidence" value="ECO:0007669"/>
    <property type="project" value="UniProtKB-EC"/>
</dbReference>
<dbReference type="RefSeq" id="WP_076959993.1">
    <property type="nucleotide sequence ID" value="NZ_MLCO01000312.1"/>
</dbReference>
<comment type="caution">
    <text evidence="12">The sequence shown here is derived from an EMBL/GenBank/DDBJ whole genome shotgun (WGS) entry which is preliminary data.</text>
</comment>
<evidence type="ECO:0000256" key="8">
    <source>
        <dbReference type="PIRSR" id="PIRSR639901-1"/>
    </source>
</evidence>
<evidence type="ECO:0000313" key="13">
    <source>
        <dbReference type="Proteomes" id="UP000188879"/>
    </source>
</evidence>
<evidence type="ECO:0000256" key="4">
    <source>
        <dbReference type="ARBA" id="ARBA00019077"/>
    </source>
</evidence>
<evidence type="ECO:0000259" key="11">
    <source>
        <dbReference type="Pfam" id="PF04413"/>
    </source>
</evidence>
<dbReference type="AlphaFoldDB" id="A0A1V2GW12"/>
<evidence type="ECO:0000313" key="12">
    <source>
        <dbReference type="EMBL" id="ONG46708.1"/>
    </source>
</evidence>
<keyword evidence="10" id="KW-1003">Cell membrane</keyword>
<dbReference type="Gene3D" id="3.40.50.2000">
    <property type="entry name" value="Glycogen Phosphorylase B"/>
    <property type="match status" value="1"/>
</dbReference>
<gene>
    <name evidence="12" type="ORF">BKE38_24980</name>
</gene>
<sequence>MSLLGRATGLLGAGLAPLLPHWLQLRARRGKEVPERLAERRGLDADRPAGPLLWLHGASVGETLSLLPLMRALLERAPALHLLVTTGTVTAATMLAQRLPEELAPRVIHRFAPLDVPRWAEAFLDGWQPDGAVFVESELWPNISAALARRGVPAALINARISPRSARLWRWAPGLAREMLSRFRLVVAQSLDDVARLKALGAAGAVFWGQLKAAAEPPPADPAELARLRALIGTRPVFFGASTHQGEEPAVLEAHRSLRARFPDLLTIIALRHPARAAEVLALAAPFGKVVQRSAGGLPGPDCDLYLADTLGEIGLFLRLSGVAFVGASLVPKGGHNPLEAARLGCPILIGPHTEHVRELTEALIAAGGARRVHDGATLAEAAADVLSDTGCGQAMARAAAMVAEDASHLPGKLASAILDMLPRGTGALPVAREA</sequence>
<protein>
    <recommendedName>
        <fullName evidence="4 10">3-deoxy-D-manno-octulosonic acid transferase</fullName>
        <shortName evidence="10">Kdo transferase</shortName>
        <ecNumber evidence="3 10">2.4.99.12</ecNumber>
    </recommendedName>
    <alternativeName>
        <fullName evidence="6 10">Lipid IV(A) 3-deoxy-D-manno-octulosonic acid transferase</fullName>
    </alternativeName>
</protein>
<evidence type="ECO:0000256" key="2">
    <source>
        <dbReference type="ARBA" id="ARBA00004713"/>
    </source>
</evidence>
<feature type="active site" description="Proton acceptor" evidence="8">
    <location>
        <position position="62"/>
    </location>
</feature>
<keyword evidence="10" id="KW-0448">Lipopolysaccharide biosynthesis</keyword>
<dbReference type="UniPathway" id="UPA00958"/>
<keyword evidence="13" id="KW-1185">Reference proteome</keyword>
<feature type="site" description="Transition state stabilizer" evidence="9">
    <location>
        <position position="212"/>
    </location>
</feature>
<dbReference type="SUPFAM" id="SSF53756">
    <property type="entry name" value="UDP-Glycosyltransferase/glycogen phosphorylase"/>
    <property type="match status" value="1"/>
</dbReference>
<evidence type="ECO:0000256" key="6">
    <source>
        <dbReference type="ARBA" id="ARBA00031445"/>
    </source>
</evidence>
<evidence type="ECO:0000256" key="5">
    <source>
        <dbReference type="ARBA" id="ARBA00022679"/>
    </source>
</evidence>
<dbReference type="OrthoDB" id="9789797at2"/>
<dbReference type="Proteomes" id="UP000188879">
    <property type="component" value="Unassembled WGS sequence"/>
</dbReference>
<evidence type="ECO:0000256" key="7">
    <source>
        <dbReference type="ARBA" id="ARBA00049183"/>
    </source>
</evidence>
<dbReference type="Gene3D" id="3.40.50.11720">
    <property type="entry name" value="3-Deoxy-D-manno-octulosonic-acid transferase, N-terminal domain"/>
    <property type="match status" value="1"/>
</dbReference>
<dbReference type="EMBL" id="MLCO01000312">
    <property type="protein sequence ID" value="ONG46708.1"/>
    <property type="molecule type" value="Genomic_DNA"/>
</dbReference>
<comment type="subcellular location">
    <subcellularLocation>
        <location evidence="10">Cell membrane</location>
    </subcellularLocation>
</comment>
<dbReference type="InterPro" id="IPR038107">
    <property type="entry name" value="Glycos_transf_N_sf"/>
</dbReference>
<dbReference type="GO" id="GO:0009244">
    <property type="term" value="P:lipopolysaccharide core region biosynthetic process"/>
    <property type="evidence" value="ECO:0007669"/>
    <property type="project" value="UniProtKB-UniRule"/>
</dbReference>
<proteinExistence type="inferred from homology"/>
<dbReference type="GO" id="GO:0009245">
    <property type="term" value="P:lipid A biosynthetic process"/>
    <property type="evidence" value="ECO:0007669"/>
    <property type="project" value="TreeGrafter"/>
</dbReference>
<dbReference type="EC" id="2.4.99.12" evidence="3 10"/>
<dbReference type="InterPro" id="IPR039901">
    <property type="entry name" value="Kdotransferase"/>
</dbReference>
<keyword evidence="5 10" id="KW-0808">Transferase</keyword>
<comment type="pathway">
    <text evidence="2 10">Bacterial outer membrane biogenesis; LPS core biosynthesis.</text>
</comment>
<comment type="similarity">
    <text evidence="10">Belongs to the glycosyltransferase group 1 family.</text>
</comment>
<evidence type="ECO:0000256" key="10">
    <source>
        <dbReference type="RuleBase" id="RU365103"/>
    </source>
</evidence>
<feature type="site" description="Transition state stabilizer" evidence="9">
    <location>
        <position position="136"/>
    </location>
</feature>
<feature type="domain" description="3-deoxy-D-manno-octulosonic-acid transferase N-terminal" evidence="11">
    <location>
        <begin position="36"/>
        <end position="213"/>
    </location>
</feature>
<accession>A0A1V2GW12</accession>
<dbReference type="PANTHER" id="PTHR42755:SF1">
    <property type="entry name" value="3-DEOXY-D-MANNO-OCTULOSONIC ACID TRANSFERASE, MITOCHONDRIAL-RELATED"/>
    <property type="match status" value="1"/>
</dbReference>
<comment type="function">
    <text evidence="1 10">Involved in lipopolysaccharide (LPS) biosynthesis. Catalyzes the transfer of 3-deoxy-D-manno-octulosonate (Kdo) residue(s) from CMP-Kdo to lipid IV(A), the tetraacyldisaccharide-1,4'-bisphosphate precursor of lipid A.</text>
</comment>
<comment type="catalytic activity">
    <reaction evidence="7 10">
        <text>lipid IVA (E. coli) + CMP-3-deoxy-beta-D-manno-octulosonate = alpha-Kdo-(2-&gt;6)-lipid IVA (E. coli) + CMP + H(+)</text>
        <dbReference type="Rhea" id="RHEA:28066"/>
        <dbReference type="ChEBI" id="CHEBI:15378"/>
        <dbReference type="ChEBI" id="CHEBI:58603"/>
        <dbReference type="ChEBI" id="CHEBI:60364"/>
        <dbReference type="ChEBI" id="CHEBI:60377"/>
        <dbReference type="ChEBI" id="CHEBI:85987"/>
        <dbReference type="EC" id="2.4.99.12"/>
    </reaction>
</comment>
<evidence type="ECO:0000256" key="3">
    <source>
        <dbReference type="ARBA" id="ARBA00012621"/>
    </source>
</evidence>
<dbReference type="PANTHER" id="PTHR42755">
    <property type="entry name" value="3-DEOXY-MANNO-OCTULOSONATE CYTIDYLYLTRANSFERASE"/>
    <property type="match status" value="1"/>
</dbReference>
<evidence type="ECO:0000256" key="9">
    <source>
        <dbReference type="PIRSR" id="PIRSR639901-2"/>
    </source>
</evidence>
<organism evidence="12 13">
    <name type="scientific">Teichococcus deserti</name>
    <dbReference type="NCBI Taxonomy" id="1817963"/>
    <lineage>
        <taxon>Bacteria</taxon>
        <taxon>Pseudomonadati</taxon>
        <taxon>Pseudomonadota</taxon>
        <taxon>Alphaproteobacteria</taxon>
        <taxon>Acetobacterales</taxon>
        <taxon>Roseomonadaceae</taxon>
        <taxon>Roseomonas</taxon>
    </lineage>
</organism>
<evidence type="ECO:0000256" key="1">
    <source>
        <dbReference type="ARBA" id="ARBA00003394"/>
    </source>
</evidence>
<dbReference type="Pfam" id="PF04413">
    <property type="entry name" value="Glycos_transf_N"/>
    <property type="match status" value="1"/>
</dbReference>